<keyword evidence="4 6" id="KW-0472">Membrane</keyword>
<sequence>MIESSFIISEFNAIDMGILSILALSALIGILRGFTREFFGIAGWAGAFFVTIWGVPFLQPLVYKWVGNSLLADIIAALGLFIFSFVTFMTLIRALSNRVKGSILVSLDRSLGLLFGILRGSVIAIFLFFMSNFLWKPDHRPLCLLSAKSYPFLLKSAETILLFFPKGLVSIEFFKSKIEASSTFLQNPEKLMEALSQPKPKENEKNKADGYRTQHRHSMDRLIQNYKTDEEA</sequence>
<dbReference type="InterPro" id="IPR052719">
    <property type="entry name" value="CvpA-like"/>
</dbReference>
<evidence type="ECO:0000256" key="2">
    <source>
        <dbReference type="ARBA" id="ARBA00022692"/>
    </source>
</evidence>
<evidence type="ECO:0000256" key="4">
    <source>
        <dbReference type="ARBA" id="ARBA00023136"/>
    </source>
</evidence>
<dbReference type="PANTHER" id="PTHR36926:SF1">
    <property type="entry name" value="COLICIN V PRODUCTION PROTEIN"/>
    <property type="match status" value="1"/>
</dbReference>
<name>A0A8J7TVI2_9PROT</name>
<organism evidence="7 8">
    <name type="scientific">Candidatus Paracaedimonas acanthamoebae</name>
    <dbReference type="NCBI Taxonomy" id="244581"/>
    <lineage>
        <taxon>Bacteria</taxon>
        <taxon>Pseudomonadati</taxon>
        <taxon>Pseudomonadota</taxon>
        <taxon>Alphaproteobacteria</taxon>
        <taxon>Holosporales</taxon>
        <taxon>Caedimonadaceae</taxon>
        <taxon>Candidatus Paracaedimonas</taxon>
    </lineage>
</organism>
<protein>
    <submittedName>
        <fullName evidence="7">CvpA family protein</fullName>
    </submittedName>
</protein>
<reference evidence="7" key="1">
    <citation type="submission" date="2021-02" db="EMBL/GenBank/DDBJ databases">
        <title>Thiocyanate and organic carbon inputs drive convergent selection for specific autotrophic Afipia and Thiobacillus strains within complex microbiomes.</title>
        <authorList>
            <person name="Huddy R.J."/>
            <person name="Sachdeva R."/>
            <person name="Kadzinga F."/>
            <person name="Kantor R.S."/>
            <person name="Harrison S.T.L."/>
            <person name="Banfield J.F."/>
        </authorList>
    </citation>
    <scope>NUCLEOTIDE SEQUENCE</scope>
    <source>
        <strain evidence="7">SCN18_10_11_15_R4_P_38_20</strain>
    </source>
</reference>
<keyword evidence="2 6" id="KW-0812">Transmembrane</keyword>
<dbReference type="Pfam" id="PF02674">
    <property type="entry name" value="Colicin_V"/>
    <property type="match status" value="1"/>
</dbReference>
<dbReference type="GO" id="GO:0009403">
    <property type="term" value="P:toxin biosynthetic process"/>
    <property type="evidence" value="ECO:0007669"/>
    <property type="project" value="InterPro"/>
</dbReference>
<proteinExistence type="predicted"/>
<dbReference type="Proteomes" id="UP000664414">
    <property type="component" value="Unassembled WGS sequence"/>
</dbReference>
<evidence type="ECO:0000256" key="3">
    <source>
        <dbReference type="ARBA" id="ARBA00022989"/>
    </source>
</evidence>
<feature type="transmembrane region" description="Helical" evidence="6">
    <location>
        <begin position="12"/>
        <end position="31"/>
    </location>
</feature>
<feature type="compositionally biased region" description="Basic and acidic residues" evidence="5">
    <location>
        <begin position="199"/>
        <end position="220"/>
    </location>
</feature>
<feature type="region of interest" description="Disordered" evidence="5">
    <location>
        <begin position="194"/>
        <end position="232"/>
    </location>
</feature>
<dbReference type="EMBL" id="JAFKGL010000015">
    <property type="protein sequence ID" value="MBN9413039.1"/>
    <property type="molecule type" value="Genomic_DNA"/>
</dbReference>
<evidence type="ECO:0000313" key="7">
    <source>
        <dbReference type="EMBL" id="MBN9413039.1"/>
    </source>
</evidence>
<feature type="transmembrane region" description="Helical" evidence="6">
    <location>
        <begin position="70"/>
        <end position="92"/>
    </location>
</feature>
<evidence type="ECO:0000313" key="8">
    <source>
        <dbReference type="Proteomes" id="UP000664414"/>
    </source>
</evidence>
<feature type="transmembrane region" description="Helical" evidence="6">
    <location>
        <begin position="38"/>
        <end position="58"/>
    </location>
</feature>
<feature type="transmembrane region" description="Helical" evidence="6">
    <location>
        <begin position="113"/>
        <end position="135"/>
    </location>
</feature>
<evidence type="ECO:0000256" key="1">
    <source>
        <dbReference type="ARBA" id="ARBA00004141"/>
    </source>
</evidence>
<dbReference type="AlphaFoldDB" id="A0A8J7TVI2"/>
<gene>
    <name evidence="7" type="ORF">J0H12_03850</name>
</gene>
<comment type="subcellular location">
    <subcellularLocation>
        <location evidence="1">Membrane</location>
        <topology evidence="1">Multi-pass membrane protein</topology>
    </subcellularLocation>
</comment>
<keyword evidence="3 6" id="KW-1133">Transmembrane helix</keyword>
<dbReference type="GO" id="GO:0016020">
    <property type="term" value="C:membrane"/>
    <property type="evidence" value="ECO:0007669"/>
    <property type="project" value="UniProtKB-SubCell"/>
</dbReference>
<dbReference type="InterPro" id="IPR003825">
    <property type="entry name" value="Colicin-V_CvpA"/>
</dbReference>
<comment type="caution">
    <text evidence="7">The sequence shown here is derived from an EMBL/GenBank/DDBJ whole genome shotgun (WGS) entry which is preliminary data.</text>
</comment>
<evidence type="ECO:0000256" key="6">
    <source>
        <dbReference type="SAM" id="Phobius"/>
    </source>
</evidence>
<dbReference type="PANTHER" id="PTHR36926">
    <property type="entry name" value="COLICIN V PRODUCTION PROTEIN"/>
    <property type="match status" value="1"/>
</dbReference>
<accession>A0A8J7TVI2</accession>
<evidence type="ECO:0000256" key="5">
    <source>
        <dbReference type="SAM" id="MobiDB-lite"/>
    </source>
</evidence>